<dbReference type="PANTHER" id="PTHR12064:SF94">
    <property type="entry name" value="UNEXTENDED PROTEIN"/>
    <property type="match status" value="1"/>
</dbReference>
<feature type="transmembrane region" description="Helical" evidence="1">
    <location>
        <begin position="56"/>
        <end position="75"/>
    </location>
</feature>
<protein>
    <recommendedName>
        <fullName evidence="2">CNNM transmembrane domain-containing protein</fullName>
    </recommendedName>
</protein>
<dbReference type="EMBL" id="CP002101">
    <property type="protein sequence ID" value="AEH60161.1"/>
    <property type="molecule type" value="Genomic_DNA"/>
</dbReference>
<evidence type="ECO:0000313" key="3">
    <source>
        <dbReference type="EMBL" id="AEH60161.1"/>
    </source>
</evidence>
<gene>
    <name evidence="3" type="ordered locus">Mzhil_0284</name>
</gene>
<feature type="transmembrane region" description="Helical" evidence="1">
    <location>
        <begin position="112"/>
        <end position="131"/>
    </location>
</feature>
<dbReference type="PROSITE" id="PS51846">
    <property type="entry name" value="CNNM"/>
    <property type="match status" value="1"/>
</dbReference>
<dbReference type="RefSeq" id="WP_013897600.1">
    <property type="nucleotide sequence ID" value="NC_015676.1"/>
</dbReference>
<dbReference type="KEGG" id="mzh:Mzhil_0284"/>
<dbReference type="InterPro" id="IPR002550">
    <property type="entry name" value="CNNM"/>
</dbReference>
<evidence type="ECO:0000313" key="4">
    <source>
        <dbReference type="Proteomes" id="UP000006622"/>
    </source>
</evidence>
<keyword evidence="1" id="KW-0472">Membrane</keyword>
<keyword evidence="4" id="KW-1185">Reference proteome</keyword>
<dbReference type="PANTHER" id="PTHR12064">
    <property type="entry name" value="METAL TRANSPORTER CNNM"/>
    <property type="match status" value="1"/>
</dbReference>
<feature type="transmembrane region" description="Helical" evidence="1">
    <location>
        <begin position="82"/>
        <end position="100"/>
    </location>
</feature>
<dbReference type="AlphaFoldDB" id="F7XNX1"/>
<reference evidence="3 4" key="1">
    <citation type="submission" date="2010-07" db="EMBL/GenBank/DDBJ databases">
        <title>The complete genome of Methanosalsum zhilinae DSM 4017.</title>
        <authorList>
            <consortium name="US DOE Joint Genome Institute (JGI-PGF)"/>
            <person name="Lucas S."/>
            <person name="Copeland A."/>
            <person name="Lapidus A."/>
            <person name="Glavina del Rio T."/>
            <person name="Dalin E."/>
            <person name="Tice H."/>
            <person name="Bruce D."/>
            <person name="Goodwin L."/>
            <person name="Pitluck S."/>
            <person name="Kyrpides N."/>
            <person name="Mavromatis K."/>
            <person name="Ovchinnikova G."/>
            <person name="Daligault H."/>
            <person name="Detter J.C."/>
            <person name="Han C."/>
            <person name="Tapia R."/>
            <person name="Larimer F."/>
            <person name="Land M."/>
            <person name="Hauser L."/>
            <person name="Markowitz V."/>
            <person name="Cheng J.-F."/>
            <person name="Hugenholtz P."/>
            <person name="Woyke T."/>
            <person name="Wu D."/>
            <person name="Spring S."/>
            <person name="Schueler E."/>
            <person name="Brambilla E."/>
            <person name="Klenk H.-P."/>
            <person name="Eisen J.A."/>
        </authorList>
    </citation>
    <scope>NUCLEOTIDE SEQUENCE [LARGE SCALE GENOMIC DNA]</scope>
    <source>
        <strain evidence="4">DSM 4017 / NBRC 107636 / OCM 62 / WeN5</strain>
    </source>
</reference>
<dbReference type="InterPro" id="IPR045095">
    <property type="entry name" value="ACDP"/>
</dbReference>
<proteinExistence type="predicted"/>
<feature type="domain" description="CNNM transmembrane" evidence="2">
    <location>
        <begin position="1"/>
        <end position="174"/>
    </location>
</feature>
<dbReference type="GeneID" id="10821888"/>
<keyword evidence="1" id="KW-0812">Transmembrane</keyword>
<accession>F7XNX1</accession>
<dbReference type="HOGENOM" id="CLU_068411_0_0_2"/>
<dbReference type="OrthoDB" id="121301at2157"/>
<evidence type="ECO:0000256" key="1">
    <source>
        <dbReference type="SAM" id="Phobius"/>
    </source>
</evidence>
<dbReference type="Proteomes" id="UP000006622">
    <property type="component" value="Chromosome"/>
</dbReference>
<dbReference type="Pfam" id="PF01595">
    <property type="entry name" value="CNNM"/>
    <property type="match status" value="1"/>
</dbReference>
<organism evidence="3 4">
    <name type="scientific">Methanosalsum zhilinae (strain DSM 4017 / NBRC 107636 / OCM 62 / WeN5)</name>
    <name type="common">Methanohalophilus zhilinae</name>
    <dbReference type="NCBI Taxonomy" id="679901"/>
    <lineage>
        <taxon>Archaea</taxon>
        <taxon>Methanobacteriati</taxon>
        <taxon>Methanobacteriota</taxon>
        <taxon>Stenosarchaea group</taxon>
        <taxon>Methanomicrobia</taxon>
        <taxon>Methanosarcinales</taxon>
        <taxon>Methanosarcinaceae</taxon>
        <taxon>Methanosalsum</taxon>
    </lineage>
</organism>
<evidence type="ECO:0000259" key="2">
    <source>
        <dbReference type="PROSITE" id="PS51846"/>
    </source>
</evidence>
<dbReference type="STRING" id="679901.Mzhil_0284"/>
<keyword evidence="1" id="KW-1133">Transmembrane helix</keyword>
<dbReference type="GO" id="GO:0010960">
    <property type="term" value="P:magnesium ion homeostasis"/>
    <property type="evidence" value="ECO:0007669"/>
    <property type="project" value="InterPro"/>
</dbReference>
<sequence precursor="true">MIVTWILICLCLLQSAVFSGLTIGLFGLSRLKLEIEAGSDNINAQKILKVRKDSNFLLTTLLWGNVAVNVLIALLTESVMSGAAAFAFSTLVITVFGEIMPQAYLSRHALRIGVYLVPMIRFYQILLYPVAKPSAILLDKWLGKEELQLLKERAFTFMLQKHIKSTKTDIGKLEGLGAINFLAMDDVKIEKEGSIINSESIITLPFRNSKPLFPHVEKNPDDPFLKQVQSSGKKWVIVTDETDQARMVIDADSFVRDAIYKPGPFYPLTHCHHPVIVTSPSTRLEQVIRRLKVYPLHERDHVIDLDLIIYWAEDKNQRRIITGSDILGRLLKGIVTRVE</sequence>
<name>F7XNX1_METZD</name>